<dbReference type="PANTHER" id="PTHR10625:SF38">
    <property type="entry name" value="HISTONE DEACETYLASE 6, ISOFORM G"/>
    <property type="match status" value="1"/>
</dbReference>
<dbReference type="PRINTS" id="PR01270">
    <property type="entry name" value="HDASUPER"/>
</dbReference>
<dbReference type="GO" id="GO:0004407">
    <property type="term" value="F:histone deacetylase activity"/>
    <property type="evidence" value="ECO:0007669"/>
    <property type="project" value="TreeGrafter"/>
</dbReference>
<accession>A0A8C3SEZ9</accession>
<organism evidence="2 3">
    <name type="scientific">Chelydra serpentina</name>
    <name type="common">Snapping turtle</name>
    <name type="synonym">Testudo serpentina</name>
    <dbReference type="NCBI Taxonomy" id="8475"/>
    <lineage>
        <taxon>Eukaryota</taxon>
        <taxon>Metazoa</taxon>
        <taxon>Chordata</taxon>
        <taxon>Craniata</taxon>
        <taxon>Vertebrata</taxon>
        <taxon>Euteleostomi</taxon>
        <taxon>Archelosauria</taxon>
        <taxon>Testudinata</taxon>
        <taxon>Testudines</taxon>
        <taxon>Cryptodira</taxon>
        <taxon>Durocryptodira</taxon>
        <taxon>Americhelydia</taxon>
        <taxon>Chelydroidea</taxon>
        <taxon>Chelydridae</taxon>
        <taxon>Chelydra</taxon>
    </lineage>
</organism>
<reference evidence="2" key="2">
    <citation type="submission" date="2025-09" db="UniProtKB">
        <authorList>
            <consortium name="Ensembl"/>
        </authorList>
    </citation>
    <scope>IDENTIFICATION</scope>
</reference>
<sequence>CALSLSQEYLELMKSTEQMNEQELRALSETYDSVFLHPDSYRCARLAGGCVLRLLEKVESGELRNGLALVRPPGHHAHRDKMDGYCMFNHLAIGARYARQKLGVERVLIVDWDVHHGQGTQFLFEEDPSVLYFSVHRYEQGRFWPHLPASDSPAVGQGRGEGFNINVPWNAVGMRDGDYLAAFLHVLLPVAFEVSGVGEWGWGLSPLGGECGADPRCRLPPQSCLHFSPGQRYMWLFLSRPA</sequence>
<dbReference type="Gene3D" id="3.40.800.20">
    <property type="entry name" value="Histone deacetylase domain"/>
    <property type="match status" value="1"/>
</dbReference>
<feature type="domain" description="Histone deacetylase" evidence="1">
    <location>
        <begin position="6"/>
        <end position="191"/>
    </location>
</feature>
<evidence type="ECO:0000259" key="1">
    <source>
        <dbReference type="Pfam" id="PF00850"/>
    </source>
</evidence>
<dbReference type="InterPro" id="IPR000286">
    <property type="entry name" value="HDACs"/>
</dbReference>
<dbReference type="Ensembl" id="ENSCSRT00000013167.1">
    <property type="protein sequence ID" value="ENSCSRP00000012659.1"/>
    <property type="gene ID" value="ENSCSRG00000009511.1"/>
</dbReference>
<proteinExistence type="predicted"/>
<dbReference type="InterPro" id="IPR023696">
    <property type="entry name" value="Ureohydrolase_dom_sf"/>
</dbReference>
<keyword evidence="3" id="KW-1185">Reference proteome</keyword>
<protein>
    <recommendedName>
        <fullName evidence="1">Histone deacetylase domain-containing protein</fullName>
    </recommendedName>
</protein>
<dbReference type="AlphaFoldDB" id="A0A8C3SEZ9"/>
<evidence type="ECO:0000313" key="2">
    <source>
        <dbReference type="Ensembl" id="ENSCSRP00000012659.1"/>
    </source>
</evidence>
<dbReference type="Pfam" id="PF00850">
    <property type="entry name" value="Hist_deacetyl"/>
    <property type="match status" value="1"/>
</dbReference>
<evidence type="ECO:0000313" key="3">
    <source>
        <dbReference type="Proteomes" id="UP000694403"/>
    </source>
</evidence>
<reference evidence="2" key="1">
    <citation type="submission" date="2025-08" db="UniProtKB">
        <authorList>
            <consortium name="Ensembl"/>
        </authorList>
    </citation>
    <scope>IDENTIFICATION</scope>
</reference>
<name>A0A8C3SEZ9_CHESE</name>
<dbReference type="Proteomes" id="UP000694403">
    <property type="component" value="Unplaced"/>
</dbReference>
<dbReference type="PANTHER" id="PTHR10625">
    <property type="entry name" value="HISTONE DEACETYLASE HDAC1-RELATED"/>
    <property type="match status" value="1"/>
</dbReference>
<dbReference type="InterPro" id="IPR023801">
    <property type="entry name" value="His_deacetylse_dom"/>
</dbReference>
<dbReference type="GO" id="GO:0000118">
    <property type="term" value="C:histone deacetylase complex"/>
    <property type="evidence" value="ECO:0007669"/>
    <property type="project" value="TreeGrafter"/>
</dbReference>
<dbReference type="SUPFAM" id="SSF52768">
    <property type="entry name" value="Arginase/deacetylase"/>
    <property type="match status" value="1"/>
</dbReference>
<dbReference type="InterPro" id="IPR037138">
    <property type="entry name" value="His_deacetylse_dom_sf"/>
</dbReference>
<dbReference type="GO" id="GO:0040029">
    <property type="term" value="P:epigenetic regulation of gene expression"/>
    <property type="evidence" value="ECO:0007669"/>
    <property type="project" value="TreeGrafter"/>
</dbReference>